<evidence type="ECO:0000256" key="1">
    <source>
        <dbReference type="SAM" id="MobiDB-lite"/>
    </source>
</evidence>
<name>A0ABR2UJS6_9PEZI</name>
<evidence type="ECO:0000259" key="3">
    <source>
        <dbReference type="Pfam" id="PF13449"/>
    </source>
</evidence>
<proteinExistence type="predicted"/>
<organism evidence="4 5">
    <name type="scientific">Seiridium unicorne</name>
    <dbReference type="NCBI Taxonomy" id="138068"/>
    <lineage>
        <taxon>Eukaryota</taxon>
        <taxon>Fungi</taxon>
        <taxon>Dikarya</taxon>
        <taxon>Ascomycota</taxon>
        <taxon>Pezizomycotina</taxon>
        <taxon>Sordariomycetes</taxon>
        <taxon>Xylariomycetidae</taxon>
        <taxon>Amphisphaeriales</taxon>
        <taxon>Sporocadaceae</taxon>
        <taxon>Seiridium</taxon>
    </lineage>
</organism>
<feature type="chain" id="PRO_5045948820" evidence="2">
    <location>
        <begin position="17"/>
        <end position="521"/>
    </location>
</feature>
<accession>A0ABR2UJS6</accession>
<feature type="compositionally biased region" description="Basic and acidic residues" evidence="1">
    <location>
        <begin position="264"/>
        <end position="273"/>
    </location>
</feature>
<dbReference type="Pfam" id="PF13449">
    <property type="entry name" value="Phytase-like"/>
    <property type="match status" value="1"/>
</dbReference>
<gene>
    <name evidence="4" type="ORF">SUNI508_11049</name>
</gene>
<evidence type="ECO:0000313" key="5">
    <source>
        <dbReference type="Proteomes" id="UP001408356"/>
    </source>
</evidence>
<dbReference type="EMBL" id="JARVKF010000424">
    <property type="protein sequence ID" value="KAK9414611.1"/>
    <property type="molecule type" value="Genomic_DNA"/>
</dbReference>
<sequence length="521" mass="55962">MAAPLLTAALAARAVANPFVARRAANSSASSVVNSTTCNGKAYVYEELAGYGFVVSDAVDKFGDNLGGLGSAIYLDKNSWEQSDNGTYTGSLWTLPDRGWNTEGTLNYQPRVHKFTISLTPAPNATVAEPSSPNLILTYEDTIRFSDPDGEPCTGLDADVTGHVSYAGFPDLPIATYTGDGFGGEGPGGQRIPVDCEGLVVNSDGSFWISDEYGPYVYLFDNDGKMLTAIRPPDAIVPFRNETESFSAASPPHYIDDGEGPLPDPEHPDTGRENNHGFEGLTVSEDGNTLWVLLQAATVQEGGLEKQTERYTRFLKYDISAPLTPVYVSEYIVALPTYNDPTAKASKNPKVAAQSEIHALANGQFFVLSRDSGAGHGQDNSQSVYRQIDVFDISDATDIKGDAYDCQTCAAADDDGVLADGIDVAEYCGFLDFNVNSQLGRFGLHNGGDQDAQLLNEKWESIAVVPANPNNPDDEYFVFSLSDNDFITQNGFLNGGQFTYADSSGYNLDSQALVFKVSIPS</sequence>
<keyword evidence="2" id="KW-0732">Signal</keyword>
<dbReference type="PANTHER" id="PTHR37957:SF1">
    <property type="entry name" value="PHYTASE-LIKE DOMAIN-CONTAINING PROTEIN"/>
    <property type="match status" value="1"/>
</dbReference>
<dbReference type="SUPFAM" id="SSF63825">
    <property type="entry name" value="YWTD domain"/>
    <property type="match status" value="1"/>
</dbReference>
<keyword evidence="5" id="KW-1185">Reference proteome</keyword>
<protein>
    <submittedName>
        <fullName evidence="4">Phytase-like domain-containing protein</fullName>
    </submittedName>
</protein>
<feature type="region of interest" description="Disordered" evidence="1">
    <location>
        <begin position="246"/>
        <end position="273"/>
    </location>
</feature>
<dbReference type="InterPro" id="IPR027372">
    <property type="entry name" value="Phytase-like_dom"/>
</dbReference>
<evidence type="ECO:0000313" key="4">
    <source>
        <dbReference type="EMBL" id="KAK9414611.1"/>
    </source>
</evidence>
<evidence type="ECO:0000256" key="2">
    <source>
        <dbReference type="SAM" id="SignalP"/>
    </source>
</evidence>
<feature type="domain" description="Phytase-like" evidence="3">
    <location>
        <begin position="89"/>
        <end position="486"/>
    </location>
</feature>
<comment type="caution">
    <text evidence="4">The sequence shown here is derived from an EMBL/GenBank/DDBJ whole genome shotgun (WGS) entry which is preliminary data.</text>
</comment>
<feature type="signal peptide" evidence="2">
    <location>
        <begin position="1"/>
        <end position="16"/>
    </location>
</feature>
<dbReference type="PANTHER" id="PTHR37957">
    <property type="entry name" value="BLR7070 PROTEIN"/>
    <property type="match status" value="1"/>
</dbReference>
<reference evidence="4 5" key="1">
    <citation type="journal article" date="2024" name="J. Plant Pathol.">
        <title>Sequence and assembly of the genome of Seiridium unicorne, isolate CBS 538.82, causal agent of cypress canker disease.</title>
        <authorList>
            <person name="Scali E."/>
            <person name="Rocca G.D."/>
            <person name="Danti R."/>
            <person name="Garbelotto M."/>
            <person name="Barberini S."/>
            <person name="Baroncelli R."/>
            <person name="Emiliani G."/>
        </authorList>
    </citation>
    <scope>NUCLEOTIDE SEQUENCE [LARGE SCALE GENOMIC DNA]</scope>
    <source>
        <strain evidence="4 5">BM-138-508</strain>
    </source>
</reference>
<dbReference type="Proteomes" id="UP001408356">
    <property type="component" value="Unassembled WGS sequence"/>
</dbReference>